<evidence type="ECO:0000256" key="1">
    <source>
        <dbReference type="ARBA" id="ARBA00001917"/>
    </source>
</evidence>
<accession>A0A3D4SY97</accession>
<comment type="caution">
    <text evidence="4">The sequence shown here is derived from an EMBL/GenBank/DDBJ whole genome shotgun (WGS) entry which is preliminary data.</text>
</comment>
<proteinExistence type="predicted"/>
<dbReference type="PANTHER" id="PTHR10578">
    <property type="entry name" value="S -2-HYDROXY-ACID OXIDASE-RELATED"/>
    <property type="match status" value="1"/>
</dbReference>
<dbReference type="InterPro" id="IPR000262">
    <property type="entry name" value="FMN-dep_DH"/>
</dbReference>
<reference evidence="4 5" key="1">
    <citation type="journal article" date="2018" name="Nat. Biotechnol.">
        <title>A standardized bacterial taxonomy based on genome phylogeny substantially revises the tree of life.</title>
        <authorList>
            <person name="Parks D.H."/>
            <person name="Chuvochina M."/>
            <person name="Waite D.W."/>
            <person name="Rinke C."/>
            <person name="Skarshewski A."/>
            <person name="Chaumeil P.A."/>
            <person name="Hugenholtz P."/>
        </authorList>
    </citation>
    <scope>NUCLEOTIDE SEQUENCE [LARGE SCALE GENOMIC DNA]</scope>
    <source>
        <strain evidence="4">UBA11247</strain>
    </source>
</reference>
<dbReference type="GO" id="GO:0004497">
    <property type="term" value="F:monooxygenase activity"/>
    <property type="evidence" value="ECO:0007669"/>
    <property type="project" value="UniProtKB-KW"/>
</dbReference>
<evidence type="ECO:0000259" key="3">
    <source>
        <dbReference type="PROSITE" id="PS51349"/>
    </source>
</evidence>
<name>A0A3D4SY97_9CORY</name>
<gene>
    <name evidence="4" type="ORF">DIW82_01435</name>
</gene>
<evidence type="ECO:0000256" key="2">
    <source>
        <dbReference type="ARBA" id="ARBA00023002"/>
    </source>
</evidence>
<dbReference type="Pfam" id="PF01070">
    <property type="entry name" value="FMN_dh"/>
    <property type="match status" value="1"/>
</dbReference>
<protein>
    <submittedName>
        <fullName evidence="4">Lactate 2-monooxygenase</fullName>
    </submittedName>
</protein>
<dbReference type="Gene3D" id="3.20.20.70">
    <property type="entry name" value="Aldolase class I"/>
    <property type="match status" value="1"/>
</dbReference>
<keyword evidence="2" id="KW-0560">Oxidoreductase</keyword>
<keyword evidence="4" id="KW-0503">Monooxygenase</keyword>
<feature type="domain" description="FMN hydroxy acid dehydrogenase" evidence="3">
    <location>
        <begin position="1"/>
        <end position="67"/>
    </location>
</feature>
<dbReference type="SUPFAM" id="SSF51395">
    <property type="entry name" value="FMN-linked oxidoreductases"/>
    <property type="match status" value="1"/>
</dbReference>
<dbReference type="PANTHER" id="PTHR10578:SF143">
    <property type="entry name" value="FMN-DEPENDENT ALPHA-HYDROXY ACID DEHYDROGENASE PB1A11.03"/>
    <property type="match status" value="1"/>
</dbReference>
<evidence type="ECO:0000313" key="4">
    <source>
        <dbReference type="EMBL" id="HCT13480.1"/>
    </source>
</evidence>
<comment type="cofactor">
    <cofactor evidence="1">
        <name>FMN</name>
        <dbReference type="ChEBI" id="CHEBI:58210"/>
    </cofactor>
</comment>
<dbReference type="PROSITE" id="PS51349">
    <property type="entry name" value="FMN_HYDROXY_ACID_DH_2"/>
    <property type="match status" value="1"/>
</dbReference>
<evidence type="ECO:0000313" key="5">
    <source>
        <dbReference type="Proteomes" id="UP000261739"/>
    </source>
</evidence>
<dbReference type="EMBL" id="DQID01000037">
    <property type="protein sequence ID" value="HCT13480.1"/>
    <property type="molecule type" value="Genomic_DNA"/>
</dbReference>
<dbReference type="InterPro" id="IPR013785">
    <property type="entry name" value="Aldolase_TIM"/>
</dbReference>
<organism evidence="4 5">
    <name type="scientific">Corynebacterium nuruki</name>
    <dbReference type="NCBI Taxonomy" id="1032851"/>
    <lineage>
        <taxon>Bacteria</taxon>
        <taxon>Bacillati</taxon>
        <taxon>Actinomycetota</taxon>
        <taxon>Actinomycetes</taxon>
        <taxon>Mycobacteriales</taxon>
        <taxon>Corynebacteriaceae</taxon>
        <taxon>Corynebacterium</taxon>
    </lineage>
</organism>
<dbReference type="AlphaFoldDB" id="A0A3D4SY97"/>
<sequence length="67" mass="6741">AVGDSFPLLFDSGIRTGRDVAVALSCGADAVLLGRPHMYGLAAGGQRGVAEVIGNVLAELDLTTALT</sequence>
<dbReference type="Proteomes" id="UP000261739">
    <property type="component" value="Unassembled WGS sequence"/>
</dbReference>
<feature type="non-terminal residue" evidence="4">
    <location>
        <position position="1"/>
    </location>
</feature>
<dbReference type="InterPro" id="IPR037396">
    <property type="entry name" value="FMN_HAD"/>
</dbReference>